<feature type="compositionally biased region" description="Basic and acidic residues" evidence="2">
    <location>
        <begin position="455"/>
        <end position="466"/>
    </location>
</feature>
<dbReference type="Pfam" id="PF01805">
    <property type="entry name" value="Surp"/>
    <property type="match status" value="1"/>
</dbReference>
<dbReference type="AlphaFoldDB" id="A0A6A6CKU9"/>
<feature type="compositionally biased region" description="Basic and acidic residues" evidence="2">
    <location>
        <begin position="665"/>
        <end position="698"/>
    </location>
</feature>
<dbReference type="Gene3D" id="1.25.40.90">
    <property type="match status" value="1"/>
</dbReference>
<dbReference type="InterPro" id="IPR008942">
    <property type="entry name" value="ENTH_VHS"/>
</dbReference>
<keyword evidence="5" id="KW-1185">Reference proteome</keyword>
<feature type="compositionally biased region" description="Basic and acidic residues" evidence="2">
    <location>
        <begin position="24"/>
        <end position="53"/>
    </location>
</feature>
<dbReference type="GO" id="GO:0006396">
    <property type="term" value="P:RNA processing"/>
    <property type="evidence" value="ECO:0007669"/>
    <property type="project" value="InterPro"/>
</dbReference>
<dbReference type="PROSITE" id="PS51391">
    <property type="entry name" value="CID"/>
    <property type="match status" value="1"/>
</dbReference>
<dbReference type="InterPro" id="IPR000061">
    <property type="entry name" value="Surp"/>
</dbReference>
<dbReference type="SUPFAM" id="SSF109905">
    <property type="entry name" value="Surp module (SWAP domain)"/>
    <property type="match status" value="1"/>
</dbReference>
<sequence>MAGDDDPKEFPDVSHKLSAPKKLSAFERERQAAERKRRRAEAEDQAELKRFEEEFGNDGGNSNNDDYDGFPRFPNAPSGPRNSGMGFGGPPSRYGGPPGRFGGPSRGGPGSLGPVAGPPPSLKKKRALEERREEQEARREHEDFTAQYLGRNKGHGQYASTRDDEMQDELFSRPTVQMSNLPPSSNEHTIRSLLRGHLQVHSVQLQPPSGPLSKGRRSVAASAQLAADTSTAKIESAVSALRRKYLGCGYSLEISRHLSSTSLNVPSAMAVSSAEPFGAQKIDREQTGISNRNAPPPHQFAPPEYYEPHAQHTIPANAYVAVEPPADLKITRAIHTLADRLLSEPDSGHALQLEAMLMALPEIQKDERFAFLYDSRSPAGVYYRFLLWSNNALQMIQARNDSAEGPERVLDDVVLDWVPPAGKVPFADLTSLGEVLDHENYPSDDESDLDDPGDGGERGGEKRSESNDSTCLTPLQVAKLSWLLARMPTETKDLQKWQVAGITSFAVRHARVGAEQIVDMLVLNIEKPYARSSCARFGKEGDMQNDDDDYEPGQELPNITPPVVEAGVGKPDPEDPSETTFVALYLINDILQSCATAKNAWRYRTLFENVFKQRKIFERLGQVPKDAGWGRMKDERWRRRIQALIDIWKLKNIFADDSFKTFEDAVKDSSDGKDASKTTEEPKKKTEEKLLGRFKRIDGVGASSSGSASPAPAAQESNPQDLTAQPSDLDGVPMDDLDGEPMEDLDGEPMEDLDGEPMDDLDGVPTDDVDEGHPNDQPMEDAPAPTDPPKSEASTTASKSGFSIKGSKNSQPAAVEPPKRRKLAEDMFADSDEE</sequence>
<evidence type="ECO:0000313" key="5">
    <source>
        <dbReference type="Proteomes" id="UP000799537"/>
    </source>
</evidence>
<dbReference type="Gene3D" id="1.10.10.790">
    <property type="entry name" value="Surp module"/>
    <property type="match status" value="1"/>
</dbReference>
<proteinExistence type="predicted"/>
<name>A0A6A6CKU9_ZASCE</name>
<dbReference type="GeneID" id="54569976"/>
<dbReference type="EMBL" id="ML993592">
    <property type="protein sequence ID" value="KAF2167775.1"/>
    <property type="molecule type" value="Genomic_DNA"/>
</dbReference>
<reference evidence="4" key="1">
    <citation type="journal article" date="2020" name="Stud. Mycol.">
        <title>101 Dothideomycetes genomes: a test case for predicting lifestyles and emergence of pathogens.</title>
        <authorList>
            <person name="Haridas S."/>
            <person name="Albert R."/>
            <person name="Binder M."/>
            <person name="Bloem J."/>
            <person name="Labutti K."/>
            <person name="Salamov A."/>
            <person name="Andreopoulos B."/>
            <person name="Baker S."/>
            <person name="Barry K."/>
            <person name="Bills G."/>
            <person name="Bluhm B."/>
            <person name="Cannon C."/>
            <person name="Castanera R."/>
            <person name="Culley D."/>
            <person name="Daum C."/>
            <person name="Ezra D."/>
            <person name="Gonzalez J."/>
            <person name="Henrissat B."/>
            <person name="Kuo A."/>
            <person name="Liang C."/>
            <person name="Lipzen A."/>
            <person name="Lutzoni F."/>
            <person name="Magnuson J."/>
            <person name="Mondo S."/>
            <person name="Nolan M."/>
            <person name="Ohm R."/>
            <person name="Pangilinan J."/>
            <person name="Park H.-J."/>
            <person name="Ramirez L."/>
            <person name="Alfaro M."/>
            <person name="Sun H."/>
            <person name="Tritt A."/>
            <person name="Yoshinaga Y."/>
            <person name="Zwiers L.-H."/>
            <person name="Turgeon B."/>
            <person name="Goodwin S."/>
            <person name="Spatafora J."/>
            <person name="Crous P."/>
            <person name="Grigoriev I."/>
        </authorList>
    </citation>
    <scope>NUCLEOTIDE SEQUENCE</scope>
    <source>
        <strain evidence="4">ATCC 36951</strain>
    </source>
</reference>
<dbReference type="InterPro" id="IPR006569">
    <property type="entry name" value="CID_dom"/>
</dbReference>
<dbReference type="Pfam" id="PF04818">
    <property type="entry name" value="CID"/>
    <property type="match status" value="1"/>
</dbReference>
<dbReference type="RefSeq" id="XP_033668664.1">
    <property type="nucleotide sequence ID" value="XM_033816704.1"/>
</dbReference>
<organism evidence="4 5">
    <name type="scientific">Zasmidium cellare ATCC 36951</name>
    <dbReference type="NCBI Taxonomy" id="1080233"/>
    <lineage>
        <taxon>Eukaryota</taxon>
        <taxon>Fungi</taxon>
        <taxon>Dikarya</taxon>
        <taxon>Ascomycota</taxon>
        <taxon>Pezizomycotina</taxon>
        <taxon>Dothideomycetes</taxon>
        <taxon>Dothideomycetidae</taxon>
        <taxon>Mycosphaerellales</taxon>
        <taxon>Mycosphaerellaceae</taxon>
        <taxon>Zasmidium</taxon>
    </lineage>
</organism>
<accession>A0A6A6CKU9</accession>
<gene>
    <name evidence="4" type="ORF">M409DRAFT_65876</name>
</gene>
<dbReference type="InterPro" id="IPR035967">
    <property type="entry name" value="SWAP/Surp_sf"/>
</dbReference>
<evidence type="ECO:0000259" key="3">
    <source>
        <dbReference type="PROSITE" id="PS51391"/>
    </source>
</evidence>
<feature type="region of interest" description="Disordered" evidence="2">
    <location>
        <begin position="437"/>
        <end position="470"/>
    </location>
</feature>
<evidence type="ECO:0000256" key="2">
    <source>
        <dbReference type="SAM" id="MobiDB-lite"/>
    </source>
</evidence>
<dbReference type="PANTHER" id="PTHR23140">
    <property type="entry name" value="RNA PROCESSING PROTEIN LD23810P"/>
    <property type="match status" value="1"/>
</dbReference>
<feature type="compositionally biased region" description="Low complexity" evidence="2">
    <location>
        <begin position="701"/>
        <end position="714"/>
    </location>
</feature>
<dbReference type="PANTHER" id="PTHR23140:SF0">
    <property type="entry name" value="U2 SNRNP-ASSOCIATED SURP MOTIF-CONTAINING PROTEIN"/>
    <property type="match status" value="1"/>
</dbReference>
<dbReference type="InterPro" id="IPR051485">
    <property type="entry name" value="SR-CTD_assoc_factor"/>
</dbReference>
<feature type="region of interest" description="Disordered" evidence="2">
    <location>
        <begin position="665"/>
        <end position="834"/>
    </location>
</feature>
<feature type="compositionally biased region" description="Polar residues" evidence="2">
    <location>
        <begin position="715"/>
        <end position="726"/>
    </location>
</feature>
<dbReference type="GO" id="GO:0003723">
    <property type="term" value="F:RNA binding"/>
    <property type="evidence" value="ECO:0007669"/>
    <property type="project" value="UniProtKB-KW"/>
</dbReference>
<dbReference type="Proteomes" id="UP000799537">
    <property type="component" value="Unassembled WGS sequence"/>
</dbReference>
<feature type="domain" description="CID" evidence="3">
    <location>
        <begin position="472"/>
        <end position="670"/>
    </location>
</feature>
<feature type="compositionally biased region" description="Gly residues" evidence="2">
    <location>
        <begin position="96"/>
        <end position="111"/>
    </location>
</feature>
<feature type="region of interest" description="Disordered" evidence="2">
    <location>
        <begin position="1"/>
        <end position="164"/>
    </location>
</feature>
<feature type="compositionally biased region" description="Basic and acidic residues" evidence="2">
    <location>
        <begin position="127"/>
        <end position="144"/>
    </location>
</feature>
<feature type="compositionally biased region" description="Polar residues" evidence="2">
    <location>
        <begin position="792"/>
        <end position="812"/>
    </location>
</feature>
<keyword evidence="1" id="KW-0694">RNA-binding</keyword>
<feature type="compositionally biased region" description="Acidic residues" evidence="2">
    <location>
        <begin position="733"/>
        <end position="770"/>
    </location>
</feature>
<dbReference type="OrthoDB" id="377209at2759"/>
<dbReference type="GO" id="GO:0005634">
    <property type="term" value="C:nucleus"/>
    <property type="evidence" value="ECO:0007669"/>
    <property type="project" value="TreeGrafter"/>
</dbReference>
<protein>
    <recommendedName>
        <fullName evidence="3">CID domain-containing protein</fullName>
    </recommendedName>
</protein>
<evidence type="ECO:0000256" key="1">
    <source>
        <dbReference type="ARBA" id="ARBA00022884"/>
    </source>
</evidence>
<feature type="compositionally biased region" description="Acidic residues" evidence="2">
    <location>
        <begin position="442"/>
        <end position="454"/>
    </location>
</feature>
<evidence type="ECO:0000313" key="4">
    <source>
        <dbReference type="EMBL" id="KAF2167775.1"/>
    </source>
</evidence>